<organism evidence="2 3">
    <name type="scientific">Wenjunlia tyrosinilytica</name>
    <dbReference type="NCBI Taxonomy" id="1544741"/>
    <lineage>
        <taxon>Bacteria</taxon>
        <taxon>Bacillati</taxon>
        <taxon>Actinomycetota</taxon>
        <taxon>Actinomycetes</taxon>
        <taxon>Kitasatosporales</taxon>
        <taxon>Streptomycetaceae</taxon>
        <taxon>Wenjunlia</taxon>
    </lineage>
</organism>
<dbReference type="InterPro" id="IPR019026">
    <property type="entry name" value="Peptidase_M64_IgA"/>
</dbReference>
<dbReference type="GO" id="GO:0008237">
    <property type="term" value="F:metallopeptidase activity"/>
    <property type="evidence" value="ECO:0007669"/>
    <property type="project" value="InterPro"/>
</dbReference>
<evidence type="ECO:0000313" key="3">
    <source>
        <dbReference type="Proteomes" id="UP000641932"/>
    </source>
</evidence>
<protein>
    <recommendedName>
        <fullName evidence="4">IgA peptidase M64</fullName>
    </recommendedName>
</protein>
<accession>A0A917ZVK1</accession>
<evidence type="ECO:0008006" key="4">
    <source>
        <dbReference type="Google" id="ProtNLM"/>
    </source>
</evidence>
<dbReference type="Pfam" id="PF09471">
    <property type="entry name" value="Peptidase_M64"/>
    <property type="match status" value="1"/>
</dbReference>
<dbReference type="InterPro" id="IPR024079">
    <property type="entry name" value="MetalloPept_cat_dom_sf"/>
</dbReference>
<dbReference type="EMBL" id="BMMS01000034">
    <property type="protein sequence ID" value="GGO97678.1"/>
    <property type="molecule type" value="Genomic_DNA"/>
</dbReference>
<dbReference type="Gene3D" id="3.40.390.10">
    <property type="entry name" value="Collagenase (Catalytic Domain)"/>
    <property type="match status" value="1"/>
</dbReference>
<evidence type="ECO:0000256" key="1">
    <source>
        <dbReference type="SAM" id="SignalP"/>
    </source>
</evidence>
<evidence type="ECO:0000313" key="2">
    <source>
        <dbReference type="EMBL" id="GGO97678.1"/>
    </source>
</evidence>
<dbReference type="AlphaFoldDB" id="A0A917ZVK1"/>
<reference evidence="2" key="1">
    <citation type="journal article" date="2014" name="Int. J. Syst. Evol. Microbiol.">
        <title>Complete genome sequence of Corynebacterium casei LMG S-19264T (=DSM 44701T), isolated from a smear-ripened cheese.</title>
        <authorList>
            <consortium name="US DOE Joint Genome Institute (JGI-PGF)"/>
            <person name="Walter F."/>
            <person name="Albersmeier A."/>
            <person name="Kalinowski J."/>
            <person name="Ruckert C."/>
        </authorList>
    </citation>
    <scope>NUCLEOTIDE SEQUENCE</scope>
    <source>
        <strain evidence="2">CGMCC 4.7201</strain>
    </source>
</reference>
<proteinExistence type="predicted"/>
<feature type="signal peptide" evidence="1">
    <location>
        <begin position="1"/>
        <end position="21"/>
    </location>
</feature>
<comment type="caution">
    <text evidence="2">The sequence shown here is derived from an EMBL/GenBank/DDBJ whole genome shotgun (WGS) entry which is preliminary data.</text>
</comment>
<dbReference type="Proteomes" id="UP000641932">
    <property type="component" value="Unassembled WGS sequence"/>
</dbReference>
<keyword evidence="1" id="KW-0732">Signal</keyword>
<reference evidence="2" key="2">
    <citation type="submission" date="2020-09" db="EMBL/GenBank/DDBJ databases">
        <authorList>
            <person name="Sun Q."/>
            <person name="Zhou Y."/>
        </authorList>
    </citation>
    <scope>NUCLEOTIDE SEQUENCE</scope>
    <source>
        <strain evidence="2">CGMCC 4.7201</strain>
    </source>
</reference>
<gene>
    <name evidence="2" type="ORF">GCM10012280_60060</name>
</gene>
<keyword evidence="3" id="KW-1185">Reference proteome</keyword>
<name>A0A917ZVK1_9ACTN</name>
<feature type="chain" id="PRO_5038971695" description="IgA peptidase M64" evidence="1">
    <location>
        <begin position="22"/>
        <end position="423"/>
    </location>
</feature>
<sequence>MLAAAGIVAAAAFVIPATANSAPASTPASADRAHPPAEVVEAFQPNGDISRVKVEPRRAKGERVQVPASKVRSIVKNGPPSDRFDIVFVADGYTASQMDRFRTAVSAKWKDITAVEPFKSYAPLFNVWAVEAVSKQSGISGDPTANVHKDTAVRSYFWCEDTERLLCTDTEIANAYARQAPAHDATVVLANTKKYGGAGYPSVSTVAGGNEEASQILVHEMGHSIGGLADEYIYGEEGPYTGPEPLEPNVSKLSARKMTEGKRKWYRWIGEPDPNGGKVGTFVGAYYHTKGVNRPTGDSIMQTLGLEFNLPSRESMIAAFYGGVDIADTPAGSPRPNATLKRTSTARITVPKLPAKRLKITWSVDGRTVPALSGAKSASVSELGLDSRAHTLKVKVEDTTSKVRDPELRKMLKDSVAWKIAAS</sequence>